<name>A0A812UUL9_9DINO</name>
<reference evidence="1" key="1">
    <citation type="submission" date="2021-02" db="EMBL/GenBank/DDBJ databases">
        <authorList>
            <person name="Dougan E. K."/>
            <person name="Rhodes N."/>
            <person name="Thang M."/>
            <person name="Chan C."/>
        </authorList>
    </citation>
    <scope>NUCLEOTIDE SEQUENCE</scope>
</reference>
<organism evidence="1 2">
    <name type="scientific">Symbiodinium natans</name>
    <dbReference type="NCBI Taxonomy" id="878477"/>
    <lineage>
        <taxon>Eukaryota</taxon>
        <taxon>Sar</taxon>
        <taxon>Alveolata</taxon>
        <taxon>Dinophyceae</taxon>
        <taxon>Suessiales</taxon>
        <taxon>Symbiodiniaceae</taxon>
        <taxon>Symbiodinium</taxon>
    </lineage>
</organism>
<dbReference type="Proteomes" id="UP000604046">
    <property type="component" value="Unassembled WGS sequence"/>
</dbReference>
<dbReference type="EMBL" id="CAJNDS010002739">
    <property type="protein sequence ID" value="CAE7579760.1"/>
    <property type="molecule type" value="Genomic_DNA"/>
</dbReference>
<sequence length="132" mass="13622">MQLSACSCWVSDGSPDHSGWTFGYHPVDDIIGVWDAPPKFVPSKGLPDGPLIGNGDLGAALAWLPSFPQLDVHIGHNAFFAAPVAGTTSCGYAPGGRKAMSCLHVSLHAVDLNNQAGPVLAFSPVPCSLLAS</sequence>
<dbReference type="AlphaFoldDB" id="A0A812UUL9"/>
<evidence type="ECO:0000313" key="2">
    <source>
        <dbReference type="Proteomes" id="UP000604046"/>
    </source>
</evidence>
<gene>
    <name evidence="1" type="ORF">SNAT2548_LOCUS33077</name>
</gene>
<protein>
    <submittedName>
        <fullName evidence="1">Uncharacterized protein</fullName>
    </submittedName>
</protein>
<dbReference type="OrthoDB" id="405920at2759"/>
<evidence type="ECO:0000313" key="1">
    <source>
        <dbReference type="EMBL" id="CAE7579760.1"/>
    </source>
</evidence>
<proteinExistence type="predicted"/>
<keyword evidence="2" id="KW-1185">Reference proteome</keyword>
<accession>A0A812UUL9</accession>
<comment type="caution">
    <text evidence="1">The sequence shown here is derived from an EMBL/GenBank/DDBJ whole genome shotgun (WGS) entry which is preliminary data.</text>
</comment>